<dbReference type="SUPFAM" id="SSF140931">
    <property type="entry name" value="Fic-like"/>
    <property type="match status" value="1"/>
</dbReference>
<protein>
    <submittedName>
        <fullName evidence="5">Fic family protein</fullName>
    </submittedName>
</protein>
<evidence type="ECO:0000313" key="6">
    <source>
        <dbReference type="Proteomes" id="UP000521199"/>
    </source>
</evidence>
<sequence length="392" mass="43199">MMPSRFVHHDLRLLNPSFTSPLLDVLTDLEHLRRLELRGTTPPQVFTELKQVFHLLESLASARIEGNHTTLADYVEAKVVDAPQRGDQLHEIDNIDAAMNDVESALGPGDAITESLLRGLHARTVQGLVREGDRNPGAYRPGEVLIAQAQHRPPPALRVAGYMAELVDFINRADPPKYDLMKVALAHHRFAWVHPFGNGNGRVVRLLTYALLRKFGFRVSLQDGPVGRLLNPAAVFCADRDRYYAMLAIADTGTDTGLETWCTYVLAGVRDELEKVDRLADYAYLKGRVLLPALAHAGERRLVTADELLVLTAAVRAGVIKAGDLETVLPGLTGNQRTYQIRKLVDAGMLQPIRPNARQYTIGFSHNVLLRGVISALTAEGFIPAALVGRPQ</sequence>
<dbReference type="RefSeq" id="WP_221282091.1">
    <property type="nucleotide sequence ID" value="NZ_JACHHP010000005.1"/>
</dbReference>
<feature type="active site" evidence="1">
    <location>
        <position position="194"/>
    </location>
</feature>
<feature type="binding site" evidence="2">
    <location>
        <begin position="243"/>
        <end position="244"/>
    </location>
    <ligand>
        <name>ATP</name>
        <dbReference type="ChEBI" id="CHEBI:30616"/>
    </ligand>
</feature>
<dbReference type="Pfam" id="PF02661">
    <property type="entry name" value="Fic"/>
    <property type="match status" value="1"/>
</dbReference>
<feature type="domain" description="Fido" evidence="4">
    <location>
        <begin position="112"/>
        <end position="267"/>
    </location>
</feature>
<dbReference type="InterPro" id="IPR003812">
    <property type="entry name" value="Fido"/>
</dbReference>
<dbReference type="PANTHER" id="PTHR13504">
    <property type="entry name" value="FIDO DOMAIN-CONTAINING PROTEIN DDB_G0283145"/>
    <property type="match status" value="1"/>
</dbReference>
<organism evidence="5 6">
    <name type="scientific">Chiayiivirga flava</name>
    <dbReference type="NCBI Taxonomy" id="659595"/>
    <lineage>
        <taxon>Bacteria</taxon>
        <taxon>Pseudomonadati</taxon>
        <taxon>Pseudomonadota</taxon>
        <taxon>Gammaproteobacteria</taxon>
        <taxon>Lysobacterales</taxon>
        <taxon>Lysobacteraceae</taxon>
        <taxon>Chiayiivirga</taxon>
    </lineage>
</organism>
<evidence type="ECO:0000259" key="4">
    <source>
        <dbReference type="PROSITE" id="PS51459"/>
    </source>
</evidence>
<dbReference type="GO" id="GO:0005524">
    <property type="term" value="F:ATP binding"/>
    <property type="evidence" value="ECO:0007669"/>
    <property type="project" value="UniProtKB-KW"/>
</dbReference>
<keyword evidence="2" id="KW-0067">ATP-binding</keyword>
<keyword evidence="2" id="KW-0547">Nucleotide-binding</keyword>
<dbReference type="AlphaFoldDB" id="A0A7W8G1P8"/>
<evidence type="ECO:0000256" key="1">
    <source>
        <dbReference type="PIRSR" id="PIRSR640198-1"/>
    </source>
</evidence>
<dbReference type="EMBL" id="JACHHP010000005">
    <property type="protein sequence ID" value="MBB5209108.1"/>
    <property type="molecule type" value="Genomic_DNA"/>
</dbReference>
<dbReference type="PROSITE" id="PS51459">
    <property type="entry name" value="FIDO"/>
    <property type="match status" value="1"/>
</dbReference>
<proteinExistence type="predicted"/>
<evidence type="ECO:0000313" key="5">
    <source>
        <dbReference type="EMBL" id="MBB5209108.1"/>
    </source>
</evidence>
<dbReference type="PANTHER" id="PTHR13504:SF38">
    <property type="entry name" value="FIDO DOMAIN-CONTAINING PROTEIN"/>
    <property type="match status" value="1"/>
</dbReference>
<dbReference type="Proteomes" id="UP000521199">
    <property type="component" value="Unassembled WGS sequence"/>
</dbReference>
<dbReference type="InterPro" id="IPR036597">
    <property type="entry name" value="Fido-like_dom_sf"/>
</dbReference>
<dbReference type="InterPro" id="IPR040198">
    <property type="entry name" value="Fido_containing"/>
</dbReference>
<evidence type="ECO:0000256" key="2">
    <source>
        <dbReference type="PIRSR" id="PIRSR640198-2"/>
    </source>
</evidence>
<evidence type="ECO:0000256" key="3">
    <source>
        <dbReference type="PIRSR" id="PIRSR640198-3"/>
    </source>
</evidence>
<feature type="site" description="Important for autoinhibition of adenylyltransferase activity" evidence="3">
    <location>
        <position position="65"/>
    </location>
</feature>
<gene>
    <name evidence="5" type="ORF">HNQ52_002671</name>
</gene>
<accession>A0A7W8G1P8</accession>
<dbReference type="Gene3D" id="1.10.3290.10">
    <property type="entry name" value="Fido-like domain"/>
    <property type="match status" value="1"/>
</dbReference>
<keyword evidence="6" id="KW-1185">Reference proteome</keyword>
<reference evidence="5 6" key="1">
    <citation type="submission" date="2020-08" db="EMBL/GenBank/DDBJ databases">
        <title>Genomic Encyclopedia of Type Strains, Phase IV (KMG-IV): sequencing the most valuable type-strain genomes for metagenomic binning, comparative biology and taxonomic classification.</title>
        <authorList>
            <person name="Goeker M."/>
        </authorList>
    </citation>
    <scope>NUCLEOTIDE SEQUENCE [LARGE SCALE GENOMIC DNA]</scope>
    <source>
        <strain evidence="5 6">DSM 24163</strain>
    </source>
</reference>
<name>A0A7W8G1P8_9GAMM</name>
<comment type="caution">
    <text evidence="5">The sequence shown here is derived from an EMBL/GenBank/DDBJ whole genome shotgun (WGS) entry which is preliminary data.</text>
</comment>